<evidence type="ECO:0000313" key="4">
    <source>
        <dbReference type="Proteomes" id="UP001217485"/>
    </source>
</evidence>
<dbReference type="Gene3D" id="3.90.1170.50">
    <property type="entry name" value="Aldehyde oxidase/xanthine dehydrogenase, a/b hammerhead"/>
    <property type="match status" value="1"/>
</dbReference>
<dbReference type="InterPro" id="IPR000674">
    <property type="entry name" value="Ald_Oxase/Xan_DH_a/b"/>
</dbReference>
<dbReference type="PANTHER" id="PTHR47495">
    <property type="entry name" value="ALDEHYDE DEHYDROGENASE"/>
    <property type="match status" value="1"/>
</dbReference>
<evidence type="ECO:0000256" key="1">
    <source>
        <dbReference type="SAM" id="MobiDB-lite"/>
    </source>
</evidence>
<dbReference type="InterPro" id="IPR046867">
    <property type="entry name" value="AldOxase/xan_DH_MoCoBD2"/>
</dbReference>
<feature type="region of interest" description="Disordered" evidence="1">
    <location>
        <begin position="35"/>
        <end position="55"/>
    </location>
</feature>
<feature type="domain" description="Aldehyde oxidase/xanthine dehydrogenase a/b hammerhead" evidence="2">
    <location>
        <begin position="219"/>
        <end position="309"/>
    </location>
</feature>
<dbReference type="PANTHER" id="PTHR47495:SF3">
    <property type="entry name" value="BLR6219 PROTEIN"/>
    <property type="match status" value="1"/>
</dbReference>
<dbReference type="InterPro" id="IPR012368">
    <property type="entry name" value="OxRdtase_Mopterin-bd_su_IorB"/>
</dbReference>
<organism evidence="3 4">
    <name type="scientific">Sorangium atrum</name>
    <dbReference type="NCBI Taxonomy" id="2995308"/>
    <lineage>
        <taxon>Bacteria</taxon>
        <taxon>Pseudomonadati</taxon>
        <taxon>Myxococcota</taxon>
        <taxon>Polyangia</taxon>
        <taxon>Polyangiales</taxon>
        <taxon>Polyangiaceae</taxon>
        <taxon>Sorangium</taxon>
    </lineage>
</organism>
<dbReference type="InterPro" id="IPR037165">
    <property type="entry name" value="AldOxase/xan_DH_Mopterin-bd_sf"/>
</dbReference>
<reference evidence="3 4" key="1">
    <citation type="submission" date="2023-01" db="EMBL/GenBank/DDBJ databases">
        <title>Minimal conservation of predation-associated metabolite biosynthetic gene clusters underscores biosynthetic potential of Myxococcota including descriptions for ten novel species: Archangium lansinium sp. nov., Myxococcus landrumus sp. nov., Nannocystis bai.</title>
        <authorList>
            <person name="Ahearne A."/>
            <person name="Stevens C."/>
            <person name="Dowd S."/>
        </authorList>
    </citation>
    <scope>NUCLEOTIDE SEQUENCE [LARGE SCALE GENOMIC DNA]</scope>
    <source>
        <strain evidence="3 4">WIWO2</strain>
    </source>
</reference>
<dbReference type="EMBL" id="JAQNDK010000001">
    <property type="protein sequence ID" value="MDC0678452.1"/>
    <property type="molecule type" value="Genomic_DNA"/>
</dbReference>
<evidence type="ECO:0000259" key="2">
    <source>
        <dbReference type="SMART" id="SM01008"/>
    </source>
</evidence>
<proteinExistence type="predicted"/>
<evidence type="ECO:0000313" key="3">
    <source>
        <dbReference type="EMBL" id="MDC0678452.1"/>
    </source>
</evidence>
<dbReference type="RefSeq" id="WP_272095273.1">
    <property type="nucleotide sequence ID" value="NZ_JAQNDK010000001.1"/>
</dbReference>
<dbReference type="SMART" id="SM01008">
    <property type="entry name" value="Ald_Xan_dh_C"/>
    <property type="match status" value="1"/>
</dbReference>
<keyword evidence="4" id="KW-1185">Reference proteome</keyword>
<protein>
    <submittedName>
        <fullName evidence="3">Molybdopterin-dependent oxidoreductase</fullName>
    </submittedName>
</protein>
<dbReference type="SUPFAM" id="SSF56003">
    <property type="entry name" value="Molybdenum cofactor-binding domain"/>
    <property type="match status" value="2"/>
</dbReference>
<dbReference type="PROSITE" id="PS51318">
    <property type="entry name" value="TAT"/>
    <property type="match status" value="1"/>
</dbReference>
<dbReference type="PIRSF" id="PIRSF036389">
    <property type="entry name" value="IOR_B"/>
    <property type="match status" value="1"/>
</dbReference>
<dbReference type="InterPro" id="IPR052516">
    <property type="entry name" value="N-heterocyclic_Hydroxylase"/>
</dbReference>
<sequence length="762" mass="80070">MEQQRVVLLRRSFLAGLGLAVGGLALGVAEAAPPARDVNRPQPAPPTPGGAKAQPGLRTGVFLHIAPDGTVSIVCHRSEMGQGIRSSLPVLVADELGADMARVKIVQAEGDKAYGDQNTDGSRSVRGSYEPMRRVGATARAMLVAAAARRWRVPAAECLAQQHAVHHAKSKRSLDFNELVADAAKLPVPDAASVALRPTSEFKRVGGLLPLLDGPAIVTGAAQFGADVRLPGMLTAVIAHPPVVGGKVVRYDGARALAVPGVKKLVELSAPKGVGVGFQPLGGVAVVADTTWAAMRGRAALEIVWDHGANASYDSASYREALSRAVRAPGKVVRKVGDVDGALKAAARTVEAEYYVPHLAHVAMEPPSAVAKVDADGCEVWAPTQNPQAARTEVARALGVDEGKVTVHVTLLGGGFGRKSKPDYVAEAALLAREVGAPVRVQWTREDDVQNGYFHAVSAQHLTAGLDAGGKVTAWLHRTAFPPIPSTFDAKVKTPSENELGLGVLDLALSAPNVRAEACDAPAHVRIGWLRSVCNIFHAFAVQSFIDEIAHARQADPREVLLEVLGPARHATPAELGVDKVPNYGASIAQHPVDVGRLRHVIERVTELSGWDAARKAGRALGLAAHRSFLTYVAVVAAVSKDALGKVKVDEVWLVADPGTVVNLDRVRAQMEGAVVFGMSIALHGAITMKGGAVEQTNFRDYPVVRSPEVPARIHVEIVKSDAPPGGVGEPGVPPVAPAIANAVFALTKTRARELPLRRLGL</sequence>
<dbReference type="Pfam" id="PF02738">
    <property type="entry name" value="MoCoBD_1"/>
    <property type="match status" value="1"/>
</dbReference>
<dbReference type="Pfam" id="PF20256">
    <property type="entry name" value="MoCoBD_2"/>
    <property type="match status" value="2"/>
</dbReference>
<gene>
    <name evidence="3" type="ORF">POL72_11980</name>
</gene>
<dbReference type="InterPro" id="IPR006311">
    <property type="entry name" value="TAT_signal"/>
</dbReference>
<accession>A0ABT5BWC1</accession>
<dbReference type="Proteomes" id="UP001217485">
    <property type="component" value="Unassembled WGS sequence"/>
</dbReference>
<dbReference type="Gene3D" id="3.30.365.10">
    <property type="entry name" value="Aldehyde oxidase/xanthine dehydrogenase, molybdopterin binding domain"/>
    <property type="match status" value="4"/>
</dbReference>
<comment type="caution">
    <text evidence="3">The sequence shown here is derived from an EMBL/GenBank/DDBJ whole genome shotgun (WGS) entry which is preliminary data.</text>
</comment>
<name>A0ABT5BWC1_9BACT</name>
<dbReference type="InterPro" id="IPR008274">
    <property type="entry name" value="AldOxase/xan_DH_MoCoBD1"/>
</dbReference>